<evidence type="ECO:0000256" key="1">
    <source>
        <dbReference type="SAM" id="MobiDB-lite"/>
    </source>
</evidence>
<feature type="compositionally biased region" description="Acidic residues" evidence="1">
    <location>
        <begin position="460"/>
        <end position="471"/>
    </location>
</feature>
<organism evidence="3 4">
    <name type="scientific">Chloropicon primus</name>
    <dbReference type="NCBI Taxonomy" id="1764295"/>
    <lineage>
        <taxon>Eukaryota</taxon>
        <taxon>Viridiplantae</taxon>
        <taxon>Chlorophyta</taxon>
        <taxon>Chloropicophyceae</taxon>
        <taxon>Chloropicales</taxon>
        <taxon>Chloropicaceae</taxon>
        <taxon>Chloropicon</taxon>
    </lineage>
</organism>
<dbReference type="EMBL" id="CP031045">
    <property type="protein sequence ID" value="QDZ24242.1"/>
    <property type="molecule type" value="Genomic_DNA"/>
</dbReference>
<accession>A0A5B8MXI9</accession>
<feature type="region of interest" description="Disordered" evidence="1">
    <location>
        <begin position="455"/>
        <end position="477"/>
    </location>
</feature>
<evidence type="ECO:0000256" key="2">
    <source>
        <dbReference type="SAM" id="SignalP"/>
    </source>
</evidence>
<reference evidence="3 4" key="1">
    <citation type="submission" date="2018-07" db="EMBL/GenBank/DDBJ databases">
        <title>The complete nuclear genome of the prasinophyte Chloropicon primus (CCMP1205).</title>
        <authorList>
            <person name="Pombert J.-F."/>
            <person name="Otis C."/>
            <person name="Turmel M."/>
            <person name="Lemieux C."/>
        </authorList>
    </citation>
    <scope>NUCLEOTIDE SEQUENCE [LARGE SCALE GENOMIC DNA]</scope>
    <source>
        <strain evidence="3 4">CCMP1205</strain>
    </source>
</reference>
<dbReference type="OrthoDB" id="6139572at2759"/>
<evidence type="ECO:0000313" key="3">
    <source>
        <dbReference type="EMBL" id="QDZ24242.1"/>
    </source>
</evidence>
<name>A0A5B8MXI9_9CHLO</name>
<evidence type="ECO:0000313" key="4">
    <source>
        <dbReference type="Proteomes" id="UP000316726"/>
    </source>
</evidence>
<sequence length="617" mass="68786">MPRGSWPRVGVVGIVVGVVALSLCLAVVRADVCSSQPTQFVFSREQKLAKQAREDIAASALEACDGTHDYDPFPSQSYKVRSGWLRELSGLARSGIHNDVFWGHNDGKVNDVFAIRLGTDESLRGYPHRHQPGDVIARAHLPSQVERQTDWEDIDNGLCPDGSGRSCLWIADTGDNSKRRNRQRVHVVVEPDVEMNHGTAGSGKFYDIHVCKKDHWTFQFEFEYADDSTGLWVKGGSFDVEAMVVAPQGNKVWLFEKKQHWEKEVYAWPRVFESDDIAEALAGAGKDRFVQIKMRQITTFPRACEKAPEAWEWLSRPENALFGRKIIEDEKIATNVYKYKKLHEYGNQQGLIDMFMNGTDCTSFPPIFWMITGANLHPSGKRLAVQTYSGAFEYVFSEPLNFKELKDIKPRQLGLPRFDQVESIVYSHDGRSLFAIPESLGKKGWQDVEQITCRAKPKDTEEEGEEPEDEGSVGTDALAIRSVQRKVEANATTTEPAVPPVSWTQAIRNVMDVLVGLGQLSSKPAQNASSSAPGVDAVAARENDDIPASWRPILSGLGYDDPNRVLANSAEPEEPSFSHWLTHLAPARVPPGEKTEEALVPPDRIKASKLYLEAEQG</sequence>
<dbReference type="AlphaFoldDB" id="A0A5B8MXI9"/>
<protein>
    <submittedName>
        <fullName evidence="3">Uncharacterized protein</fullName>
    </submittedName>
</protein>
<feature type="chain" id="PRO_5022978553" evidence="2">
    <location>
        <begin position="31"/>
        <end position="617"/>
    </location>
</feature>
<proteinExistence type="predicted"/>
<dbReference type="Proteomes" id="UP000316726">
    <property type="component" value="Chromosome 12"/>
</dbReference>
<gene>
    <name evidence="3" type="ORF">A3770_12p67600</name>
</gene>
<feature type="signal peptide" evidence="2">
    <location>
        <begin position="1"/>
        <end position="30"/>
    </location>
</feature>
<keyword evidence="2" id="KW-0732">Signal</keyword>
<keyword evidence="4" id="KW-1185">Reference proteome</keyword>